<feature type="compositionally biased region" description="Basic and acidic residues" evidence="8">
    <location>
        <begin position="216"/>
        <end position="236"/>
    </location>
</feature>
<dbReference type="Proteomes" id="UP001642540">
    <property type="component" value="Unassembled WGS sequence"/>
</dbReference>
<sequence>MSNFCTICWTSIISNDTTNNPIYLGGSGSEETNASLYVKSVEHRTIFQSLLAVFEIEDPRIWVKKPSKFCFKCGHQLTRVSHLKEKLKLIEMLIKCEEEQLKQRLKLRTVAITSKNGDKMGKEEDDNWWELPDSLGQPFLEDGDGRNSKETKCGVPADSIVAHDEDEKTKDIEEKILSPAAALAVPIEEESGYDSALAFLSTSKSRIPFQIRKRRQPPEELESRESSSLGRSHDEPNESLPKRSKRIEAREEGESSSSSFSLNLLSSRPNPIRQTQAGPFRLIQVKSNYEETKPMDNSSNQDQDHKNKDETSALSKGRTISIIPKVREEEVPQFFLVNSPTELKDGDEEQKQVSVSTQDEREAVESLLKLRNFMPKNEPNKESKSNGTPLSTPKLVDEDLLFTSNNERKERKGGPQKSSNNSTKKIAKLKLKNLTPSPSSGIGEQKECPTCLKIFRTTNLLRFHLNGAHKLGNLYCCPICERPYYGKKAPRRHIWTHYSAREKEEAAAKGEKVPSCWEKEFMCDKCPSAFTTNSDLLKHQKQIHEEVVERQACEKCGALVKNLAGHMRQSHPKKEDFRFVCLECEERFINSARLRQHKLSKHGEGKMIKCERCEELFKTRRELTVHVNSKHLKIMPYKCEFCGMDFARKMSWTRHIQGVHKDKKGAQTGKQNDIKLNKKSRRISVK</sequence>
<keyword evidence="6" id="KW-0539">Nucleus</keyword>
<feature type="region of interest" description="Disordered" evidence="8">
    <location>
        <begin position="139"/>
        <end position="169"/>
    </location>
</feature>
<evidence type="ECO:0000256" key="6">
    <source>
        <dbReference type="ARBA" id="ARBA00023242"/>
    </source>
</evidence>
<reference evidence="10 11" key="1">
    <citation type="submission" date="2024-08" db="EMBL/GenBank/DDBJ databases">
        <authorList>
            <person name="Cucini C."/>
            <person name="Frati F."/>
        </authorList>
    </citation>
    <scope>NUCLEOTIDE SEQUENCE [LARGE SCALE GENOMIC DNA]</scope>
</reference>
<keyword evidence="11" id="KW-1185">Reference proteome</keyword>
<comment type="subcellular location">
    <subcellularLocation>
        <location evidence="1">Nucleus</location>
    </subcellularLocation>
</comment>
<keyword evidence="3" id="KW-0677">Repeat</keyword>
<evidence type="ECO:0000256" key="1">
    <source>
        <dbReference type="ARBA" id="ARBA00004123"/>
    </source>
</evidence>
<dbReference type="EMBL" id="CAXLJM020000001">
    <property type="protein sequence ID" value="CAL8068552.1"/>
    <property type="molecule type" value="Genomic_DNA"/>
</dbReference>
<evidence type="ECO:0000259" key="9">
    <source>
        <dbReference type="PROSITE" id="PS50157"/>
    </source>
</evidence>
<gene>
    <name evidence="10" type="ORF">ODALV1_LOCUS334</name>
</gene>
<dbReference type="PROSITE" id="PS00028">
    <property type="entry name" value="ZINC_FINGER_C2H2_1"/>
    <property type="match status" value="6"/>
</dbReference>
<feature type="domain" description="C2H2-type" evidence="9">
    <location>
        <begin position="608"/>
        <end position="636"/>
    </location>
</feature>
<name>A0ABP1PM91_9HEXA</name>
<feature type="region of interest" description="Disordered" evidence="8">
    <location>
        <begin position="210"/>
        <end position="316"/>
    </location>
</feature>
<feature type="compositionally biased region" description="Low complexity" evidence="8">
    <location>
        <begin position="255"/>
        <end position="267"/>
    </location>
</feature>
<feature type="domain" description="C2H2-type" evidence="9">
    <location>
        <begin position="637"/>
        <end position="665"/>
    </location>
</feature>
<evidence type="ECO:0000256" key="5">
    <source>
        <dbReference type="ARBA" id="ARBA00022833"/>
    </source>
</evidence>
<dbReference type="Gene3D" id="3.30.160.60">
    <property type="entry name" value="Classic Zinc Finger"/>
    <property type="match status" value="4"/>
</dbReference>
<proteinExistence type="predicted"/>
<dbReference type="InterPro" id="IPR050888">
    <property type="entry name" value="ZnF_C2H2-type_TF"/>
</dbReference>
<protein>
    <recommendedName>
        <fullName evidence="9">C2H2-type domain-containing protein</fullName>
    </recommendedName>
</protein>
<feature type="domain" description="C2H2-type" evidence="9">
    <location>
        <begin position="579"/>
        <end position="607"/>
    </location>
</feature>
<feature type="compositionally biased region" description="Basic and acidic residues" evidence="8">
    <location>
        <begin position="143"/>
        <end position="152"/>
    </location>
</feature>
<dbReference type="Pfam" id="PF00096">
    <property type="entry name" value="zf-C2H2"/>
    <property type="match status" value="2"/>
</dbReference>
<feature type="domain" description="C2H2-type" evidence="9">
    <location>
        <begin position="521"/>
        <end position="544"/>
    </location>
</feature>
<feature type="region of interest" description="Disordered" evidence="8">
    <location>
        <begin position="339"/>
        <end position="424"/>
    </location>
</feature>
<keyword evidence="2" id="KW-0479">Metal-binding</keyword>
<evidence type="ECO:0000256" key="3">
    <source>
        <dbReference type="ARBA" id="ARBA00022737"/>
    </source>
</evidence>
<organism evidence="10 11">
    <name type="scientific">Orchesella dallaii</name>
    <dbReference type="NCBI Taxonomy" id="48710"/>
    <lineage>
        <taxon>Eukaryota</taxon>
        <taxon>Metazoa</taxon>
        <taxon>Ecdysozoa</taxon>
        <taxon>Arthropoda</taxon>
        <taxon>Hexapoda</taxon>
        <taxon>Collembola</taxon>
        <taxon>Entomobryomorpha</taxon>
        <taxon>Entomobryoidea</taxon>
        <taxon>Orchesellidae</taxon>
        <taxon>Orchesellinae</taxon>
        <taxon>Orchesella</taxon>
    </lineage>
</organism>
<keyword evidence="4 7" id="KW-0863">Zinc-finger</keyword>
<keyword evidence="5" id="KW-0862">Zinc</keyword>
<evidence type="ECO:0000256" key="7">
    <source>
        <dbReference type="PROSITE-ProRule" id="PRU00042"/>
    </source>
</evidence>
<dbReference type="PANTHER" id="PTHR24406">
    <property type="entry name" value="TRANSCRIPTIONAL REPRESSOR CTCFL-RELATED"/>
    <property type="match status" value="1"/>
</dbReference>
<evidence type="ECO:0000256" key="4">
    <source>
        <dbReference type="ARBA" id="ARBA00022771"/>
    </source>
</evidence>
<feature type="compositionally biased region" description="Basic and acidic residues" evidence="8">
    <location>
        <begin position="302"/>
        <end position="311"/>
    </location>
</feature>
<evidence type="ECO:0000313" key="10">
    <source>
        <dbReference type="EMBL" id="CAL8068552.1"/>
    </source>
</evidence>
<comment type="caution">
    <text evidence="10">The sequence shown here is derived from an EMBL/GenBank/DDBJ whole genome shotgun (WGS) entry which is preliminary data.</text>
</comment>
<evidence type="ECO:0000256" key="2">
    <source>
        <dbReference type="ARBA" id="ARBA00022723"/>
    </source>
</evidence>
<accession>A0ABP1PM91</accession>
<dbReference type="SUPFAM" id="SSF57667">
    <property type="entry name" value="beta-beta-alpha zinc fingers"/>
    <property type="match status" value="4"/>
</dbReference>
<dbReference type="PROSITE" id="PS50157">
    <property type="entry name" value="ZINC_FINGER_C2H2_2"/>
    <property type="match status" value="4"/>
</dbReference>
<dbReference type="SMART" id="SM00355">
    <property type="entry name" value="ZnF_C2H2"/>
    <property type="match status" value="7"/>
</dbReference>
<dbReference type="InterPro" id="IPR013087">
    <property type="entry name" value="Znf_C2H2_type"/>
</dbReference>
<dbReference type="InterPro" id="IPR036236">
    <property type="entry name" value="Znf_C2H2_sf"/>
</dbReference>
<feature type="compositionally biased region" description="Polar residues" evidence="8">
    <location>
        <begin position="268"/>
        <end position="277"/>
    </location>
</feature>
<evidence type="ECO:0000256" key="8">
    <source>
        <dbReference type="SAM" id="MobiDB-lite"/>
    </source>
</evidence>
<evidence type="ECO:0000313" key="11">
    <source>
        <dbReference type="Proteomes" id="UP001642540"/>
    </source>
</evidence>